<dbReference type="Proteomes" id="UP001642409">
    <property type="component" value="Unassembled WGS sequence"/>
</dbReference>
<keyword evidence="4" id="KW-1185">Reference proteome</keyword>
<evidence type="ECO:0000313" key="4">
    <source>
        <dbReference type="Proteomes" id="UP001642409"/>
    </source>
</evidence>
<name>A0AA86QQL0_9EUKA</name>
<dbReference type="EMBL" id="CATOUU010000937">
    <property type="protein sequence ID" value="CAI9961177.1"/>
    <property type="molecule type" value="Genomic_DNA"/>
</dbReference>
<comment type="caution">
    <text evidence="2">The sequence shown here is derived from an EMBL/GenBank/DDBJ whole genome shotgun (WGS) entry which is preliminary data.</text>
</comment>
<reference evidence="2" key="1">
    <citation type="submission" date="2023-06" db="EMBL/GenBank/DDBJ databases">
        <authorList>
            <person name="Kurt Z."/>
        </authorList>
    </citation>
    <scope>NUCLEOTIDE SEQUENCE</scope>
</reference>
<sequence length="184" mass="21728">MLLFQFYSFFIWLLSTSVLIVIQNQKLRSQTSRQPVFERVEVDASQVRKENQAENVERDDFAVAHKYVRGEHFQQVHHLSPEDGVVRVMVLVRHVEQILEKQFRVDYSFAEVLDFQPVVARSPSGEVQQVQQRVCRADRLHGQKHDFVLHVVYLAHNCVLQFENTYDRVVDQKLVHSVHKDMRC</sequence>
<feature type="chain" id="PRO_5041670597" evidence="1">
    <location>
        <begin position="18"/>
        <end position="184"/>
    </location>
</feature>
<protein>
    <submittedName>
        <fullName evidence="3">Hypothetical_protein</fullName>
    </submittedName>
</protein>
<organism evidence="2">
    <name type="scientific">Hexamita inflata</name>
    <dbReference type="NCBI Taxonomy" id="28002"/>
    <lineage>
        <taxon>Eukaryota</taxon>
        <taxon>Metamonada</taxon>
        <taxon>Diplomonadida</taxon>
        <taxon>Hexamitidae</taxon>
        <taxon>Hexamitinae</taxon>
        <taxon>Hexamita</taxon>
    </lineage>
</organism>
<evidence type="ECO:0000313" key="2">
    <source>
        <dbReference type="EMBL" id="CAI9961177.1"/>
    </source>
</evidence>
<accession>A0AA86QQL0</accession>
<keyword evidence="1" id="KW-0732">Signal</keyword>
<dbReference type="EMBL" id="CAXDID020000033">
    <property type="protein sequence ID" value="CAL5995859.1"/>
    <property type="molecule type" value="Genomic_DNA"/>
</dbReference>
<feature type="signal peptide" evidence="1">
    <location>
        <begin position="1"/>
        <end position="17"/>
    </location>
</feature>
<evidence type="ECO:0000256" key="1">
    <source>
        <dbReference type="SAM" id="SignalP"/>
    </source>
</evidence>
<reference evidence="3 4" key="2">
    <citation type="submission" date="2024-07" db="EMBL/GenBank/DDBJ databases">
        <authorList>
            <person name="Akdeniz Z."/>
        </authorList>
    </citation>
    <scope>NUCLEOTIDE SEQUENCE [LARGE SCALE GENOMIC DNA]</scope>
</reference>
<proteinExistence type="predicted"/>
<gene>
    <name evidence="3" type="ORF">HINF_LOCUS14311</name>
    <name evidence="2" type="ORF">HINF_LOCUS48822</name>
</gene>
<evidence type="ECO:0000313" key="3">
    <source>
        <dbReference type="EMBL" id="CAL5995859.1"/>
    </source>
</evidence>
<dbReference type="AlphaFoldDB" id="A0AA86QQL0"/>